<evidence type="ECO:0000313" key="4">
    <source>
        <dbReference type="Proteomes" id="UP001153737"/>
    </source>
</evidence>
<dbReference type="Gene3D" id="3.40.50.720">
    <property type="entry name" value="NAD(P)-binding Rossmann-like Domain"/>
    <property type="match status" value="1"/>
</dbReference>
<accession>A0A9P0DPG9</accession>
<dbReference type="PANTHER" id="PTHR43157:SF31">
    <property type="entry name" value="PHOSPHATIDYLINOSITOL-GLYCAN BIOSYNTHESIS CLASS F PROTEIN"/>
    <property type="match status" value="1"/>
</dbReference>
<dbReference type="PANTHER" id="PTHR43157">
    <property type="entry name" value="PHOSPHATIDYLINOSITOL-GLYCAN BIOSYNTHESIS CLASS F PROTEIN-RELATED"/>
    <property type="match status" value="1"/>
</dbReference>
<feature type="signal peptide" evidence="2">
    <location>
        <begin position="1"/>
        <end position="19"/>
    </location>
</feature>
<organism evidence="3 4">
    <name type="scientific">Phaedon cochleariae</name>
    <name type="common">Mustard beetle</name>
    <dbReference type="NCBI Taxonomy" id="80249"/>
    <lineage>
        <taxon>Eukaryota</taxon>
        <taxon>Metazoa</taxon>
        <taxon>Ecdysozoa</taxon>
        <taxon>Arthropoda</taxon>
        <taxon>Hexapoda</taxon>
        <taxon>Insecta</taxon>
        <taxon>Pterygota</taxon>
        <taxon>Neoptera</taxon>
        <taxon>Endopterygota</taxon>
        <taxon>Coleoptera</taxon>
        <taxon>Polyphaga</taxon>
        <taxon>Cucujiformia</taxon>
        <taxon>Chrysomeloidea</taxon>
        <taxon>Chrysomelidae</taxon>
        <taxon>Chrysomelinae</taxon>
        <taxon>Chrysomelini</taxon>
        <taxon>Phaedon</taxon>
    </lineage>
</organism>
<name>A0A9P0DPG9_PHACE</name>
<reference evidence="3" key="2">
    <citation type="submission" date="2022-10" db="EMBL/GenBank/DDBJ databases">
        <authorList>
            <consortium name="ENA_rothamsted_submissions"/>
            <consortium name="culmorum"/>
            <person name="King R."/>
        </authorList>
    </citation>
    <scope>NUCLEOTIDE SEQUENCE</scope>
</reference>
<keyword evidence="1" id="KW-0560">Oxidoreductase</keyword>
<reference evidence="3" key="1">
    <citation type="submission" date="2022-01" db="EMBL/GenBank/DDBJ databases">
        <authorList>
            <person name="King R."/>
        </authorList>
    </citation>
    <scope>NUCLEOTIDE SEQUENCE</scope>
</reference>
<keyword evidence="2" id="KW-0732">Signal</keyword>
<dbReference type="Pfam" id="PF00106">
    <property type="entry name" value="adh_short"/>
    <property type="match status" value="1"/>
</dbReference>
<proteinExistence type="predicted"/>
<dbReference type="OrthoDB" id="191139at2759"/>
<dbReference type="SUPFAM" id="SSF51735">
    <property type="entry name" value="NAD(P)-binding Rossmann-fold domains"/>
    <property type="match status" value="1"/>
</dbReference>
<dbReference type="GO" id="GO:0016491">
    <property type="term" value="F:oxidoreductase activity"/>
    <property type="evidence" value="ECO:0007669"/>
    <property type="project" value="UniProtKB-KW"/>
</dbReference>
<gene>
    <name evidence="3" type="ORF">PHAECO_LOCUS7720</name>
</gene>
<dbReference type="PRINTS" id="PR00081">
    <property type="entry name" value="GDHRDH"/>
</dbReference>
<dbReference type="EMBL" id="OU896709">
    <property type="protein sequence ID" value="CAH1160219.1"/>
    <property type="molecule type" value="Genomic_DNA"/>
</dbReference>
<dbReference type="Proteomes" id="UP001153737">
    <property type="component" value="Chromosome 3"/>
</dbReference>
<evidence type="ECO:0000313" key="3">
    <source>
        <dbReference type="EMBL" id="CAH1160219.1"/>
    </source>
</evidence>
<protein>
    <recommendedName>
        <fullName evidence="5">Short-chain dehydrogenase/reductase</fullName>
    </recommendedName>
</protein>
<sequence>MIVFILLSVILIVLTRLFSRTVSKQCDSQVCLVGKTALVTGGSAGLGYQIVLDLCKRGCRVIIADKNVNGDIKEAIIQETNNDNITMEHVDLASFKSVRQLAERINRTEEKLDVLINNAGVLFSSNDLTEDGLNLTWQINHFGPFLLTHLLIDLLKKSQSGRIIFTSSEMAFFNNLERFDPGKTDFMNETKNVFHYSNTKCLNIVASDIFAEKLEKHNISSNSCHPGVVRTSIFQSSSVHCRNWADYLSLGALNFLQIFAGTGTKEGAHSSIHLAVAKEVEGISGKYFGQCSPKRKPKLTTNKSFCERIWKLSENVVDLKVDERL</sequence>
<evidence type="ECO:0000256" key="1">
    <source>
        <dbReference type="ARBA" id="ARBA00023002"/>
    </source>
</evidence>
<dbReference type="InterPro" id="IPR002347">
    <property type="entry name" value="SDR_fam"/>
</dbReference>
<evidence type="ECO:0000256" key="2">
    <source>
        <dbReference type="SAM" id="SignalP"/>
    </source>
</evidence>
<dbReference type="InterPro" id="IPR036291">
    <property type="entry name" value="NAD(P)-bd_dom_sf"/>
</dbReference>
<keyword evidence="4" id="KW-1185">Reference proteome</keyword>
<dbReference type="AlphaFoldDB" id="A0A9P0DPG9"/>
<evidence type="ECO:0008006" key="5">
    <source>
        <dbReference type="Google" id="ProtNLM"/>
    </source>
</evidence>
<feature type="chain" id="PRO_5040142517" description="Short-chain dehydrogenase/reductase" evidence="2">
    <location>
        <begin position="20"/>
        <end position="325"/>
    </location>
</feature>